<dbReference type="FunCoup" id="A0A151ZEG5">
    <property type="interactions" value="738"/>
</dbReference>
<feature type="compositionally biased region" description="Low complexity" evidence="4">
    <location>
        <begin position="1169"/>
        <end position="1178"/>
    </location>
</feature>
<feature type="domain" description="Rho-GAP" evidence="5">
    <location>
        <begin position="943"/>
        <end position="1131"/>
    </location>
</feature>
<dbReference type="STRING" id="361077.A0A151ZEG5"/>
<organism evidence="6 7">
    <name type="scientific">Tieghemostelium lacteum</name>
    <name type="common">Slime mold</name>
    <name type="synonym">Dictyostelium lacteum</name>
    <dbReference type="NCBI Taxonomy" id="361077"/>
    <lineage>
        <taxon>Eukaryota</taxon>
        <taxon>Amoebozoa</taxon>
        <taxon>Evosea</taxon>
        <taxon>Eumycetozoa</taxon>
        <taxon>Dictyostelia</taxon>
        <taxon>Dictyosteliales</taxon>
        <taxon>Raperosteliaceae</taxon>
        <taxon>Tieghemostelium</taxon>
    </lineage>
</organism>
<keyword evidence="7" id="KW-1185">Reference proteome</keyword>
<dbReference type="SUPFAM" id="SSF48350">
    <property type="entry name" value="GTPase activation domain, GAP"/>
    <property type="match status" value="1"/>
</dbReference>
<evidence type="ECO:0000313" key="7">
    <source>
        <dbReference type="Proteomes" id="UP000076078"/>
    </source>
</evidence>
<dbReference type="InterPro" id="IPR006652">
    <property type="entry name" value="Kelch_1"/>
</dbReference>
<dbReference type="Pfam" id="PF24681">
    <property type="entry name" value="Kelch_KLHDC2_KLHL20_DRC7"/>
    <property type="match status" value="2"/>
</dbReference>
<dbReference type="InterPro" id="IPR000198">
    <property type="entry name" value="RhoGAP_dom"/>
</dbReference>
<dbReference type="AlphaFoldDB" id="A0A151ZEG5"/>
<dbReference type="OrthoDB" id="10251809at2759"/>
<protein>
    <submittedName>
        <fullName evidence="6">Kelch repeat-containing protein</fullName>
    </submittedName>
</protein>
<feature type="compositionally biased region" description="Low complexity" evidence="4">
    <location>
        <begin position="832"/>
        <end position="853"/>
    </location>
</feature>
<feature type="compositionally biased region" description="Low complexity" evidence="4">
    <location>
        <begin position="723"/>
        <end position="733"/>
    </location>
</feature>
<evidence type="ECO:0000256" key="3">
    <source>
        <dbReference type="SAM" id="Coils"/>
    </source>
</evidence>
<proteinExistence type="predicted"/>
<dbReference type="Gene3D" id="2.120.10.80">
    <property type="entry name" value="Kelch-type beta propeller"/>
    <property type="match status" value="2"/>
</dbReference>
<evidence type="ECO:0000256" key="1">
    <source>
        <dbReference type="ARBA" id="ARBA00022441"/>
    </source>
</evidence>
<feature type="compositionally biased region" description="Low complexity" evidence="4">
    <location>
        <begin position="452"/>
        <end position="478"/>
    </location>
</feature>
<feature type="compositionally biased region" description="Low complexity" evidence="4">
    <location>
        <begin position="1149"/>
        <end position="1161"/>
    </location>
</feature>
<dbReference type="OMA" id="TIRNIFW"/>
<dbReference type="SUPFAM" id="SSF117281">
    <property type="entry name" value="Kelch motif"/>
    <property type="match status" value="2"/>
</dbReference>
<dbReference type="InterPro" id="IPR008936">
    <property type="entry name" value="Rho_GTPase_activation_prot"/>
</dbReference>
<dbReference type="CDD" id="cd00159">
    <property type="entry name" value="RhoGAP"/>
    <property type="match status" value="1"/>
</dbReference>
<keyword evidence="3" id="KW-0175">Coiled coil</keyword>
<dbReference type="Gene3D" id="1.10.555.10">
    <property type="entry name" value="Rho GTPase activation protein"/>
    <property type="match status" value="1"/>
</dbReference>
<keyword evidence="2" id="KW-0677">Repeat</keyword>
<name>A0A151ZEG5_TIELA</name>
<dbReference type="SMART" id="SM00612">
    <property type="entry name" value="Kelch"/>
    <property type="match status" value="3"/>
</dbReference>
<dbReference type="SMART" id="SM00324">
    <property type="entry name" value="RhoGAP"/>
    <property type="match status" value="1"/>
</dbReference>
<evidence type="ECO:0000259" key="5">
    <source>
        <dbReference type="PROSITE" id="PS50238"/>
    </source>
</evidence>
<accession>A0A151ZEG5</accession>
<feature type="compositionally biased region" description="Low complexity" evidence="4">
    <location>
        <begin position="487"/>
        <end position="501"/>
    </location>
</feature>
<dbReference type="InParanoid" id="A0A151ZEG5"/>
<feature type="region of interest" description="Disordered" evidence="4">
    <location>
        <begin position="832"/>
        <end position="882"/>
    </location>
</feature>
<feature type="region of interest" description="Disordered" evidence="4">
    <location>
        <begin position="922"/>
        <end position="942"/>
    </location>
</feature>
<comment type="caution">
    <text evidence="6">The sequence shown here is derived from an EMBL/GenBank/DDBJ whole genome shotgun (WGS) entry which is preliminary data.</text>
</comment>
<feature type="coiled-coil region" evidence="3">
    <location>
        <begin position="546"/>
        <end position="587"/>
    </location>
</feature>
<feature type="region of interest" description="Disordered" evidence="4">
    <location>
        <begin position="207"/>
        <end position="240"/>
    </location>
</feature>
<dbReference type="PANTHER" id="PTHR46093">
    <property type="entry name" value="ACYL-COA-BINDING DOMAIN-CONTAINING PROTEIN 5"/>
    <property type="match status" value="1"/>
</dbReference>
<dbReference type="Proteomes" id="UP000076078">
    <property type="component" value="Unassembled WGS sequence"/>
</dbReference>
<evidence type="ECO:0000256" key="4">
    <source>
        <dbReference type="SAM" id="MobiDB-lite"/>
    </source>
</evidence>
<feature type="compositionally biased region" description="Low complexity" evidence="4">
    <location>
        <begin position="207"/>
        <end position="236"/>
    </location>
</feature>
<dbReference type="PROSITE" id="PS50238">
    <property type="entry name" value="RHOGAP"/>
    <property type="match status" value="1"/>
</dbReference>
<dbReference type="PANTHER" id="PTHR46093:SF18">
    <property type="entry name" value="FIBRONECTIN TYPE-III DOMAIN-CONTAINING PROTEIN"/>
    <property type="match status" value="1"/>
</dbReference>
<feature type="coiled-coil region" evidence="3">
    <location>
        <begin position="884"/>
        <end position="917"/>
    </location>
</feature>
<dbReference type="Pfam" id="PF00620">
    <property type="entry name" value="RhoGAP"/>
    <property type="match status" value="1"/>
</dbReference>
<gene>
    <name evidence="6" type="ORF">DLAC_06304</name>
</gene>
<feature type="compositionally biased region" description="Basic and acidic residues" evidence="4">
    <location>
        <begin position="504"/>
        <end position="513"/>
    </location>
</feature>
<sequence>MSWTSLRLSKLPELSYPVCYHSATVSADRDIIIFGGYEYFQEKPTNTTYILNTSQSNGIIKPHISGSTPPPMYGHTSTQIGRKMFVIGGNLGGDDGQTLNEVYQLNTSNLSWSKPRATGDAPVPRYGHSTIVLFDSYLLVFGGYNKSKGPMNDIHIFNTERNQWTKLPQRLTQNNVISLGEVTGTTPPLTPKDSTFQLLPTVPLVTTNTTSSPSTLGRGRSSTVSSLMESSSNNSSPITGWASTSMESKLSLTPQKTQLDLYEMYNRPISGNSSSSSSSSSNNSNLGESMIQPSCRYFHSCNIIGTKGYLFGGYDGQSLLNDLYILDLETLEWSKPTVQGDHIPSPRCGHSSITIGNKLYVFGGTIQMDPQQSVVSSQLHCDNELYQLDTDTLQWTLIRPHGILPSPRSGHICLAIQSRLVVIGGSEGILNCKSKLPNSYYVFETLKLSASNTTSNSTSSSATSSANNSPLNLNLKSTVLTNNNGKSFPLTPKSTSPPTSTDLNSKENSDHQHSNSTVTPSLSVVDTSSNNSSSNNQCISSCNLKFNLIKSQNEELSQKLKIEKEKRQKLEKEIELLKNGNNSNNNSNSTNSGVNKQLLEIYEEIYELWNYYERRMKWKELIEKDSKQYLDLIKLKMEQFSNQSGFDYLPLDDNKSIGNQSDSNGNLLSVVSMLMDQNSENGSYLNNNRGGSLNSSLNRHQLFNGNNENDLEDLIEDNISNSSQISASSSHNNPLSPKKPVISHTRSVSNPIPILSKLKLRPDSNNSSNGSQKDGSITPKSSSSNSADNDSNNNQPQQPQKSQKIFKIFNKKHRTSGQFKALNDVDMPIYEESTSTPTSSSLKSLSESIDNSSVLTSSNEHETGSIDESVGSNTNDEFEKSKVRKKLGKALKTMINNKEKEKEKEKEKDKLSVYTSAGNLSSLVNNGSGGNTPNGTNTPKKKIKLFGTSKKESTLRVDIIEKLINHIDQNGVDVEGIFRLSGNMDTVKTIVKSFNHLPYGAADLNLNYEIHNITNALKHYLRALDPPLIPYDFFVPLLDSRRNEDIQTIRNIFWKLPNDNRFILTKLVALLVKISLNSDVNKMNYQNLSIMFGPTVLKPRQPTLDRMSLMNENQLQCGVMQSFIEDFDYIFQDNPTAPPKSFSYEKDTYQQQQSLITSTSIIDDDTSSKKSTYSTPSSPSSPPPTLRESIDTQSQ</sequence>
<dbReference type="EMBL" id="LODT01000029">
    <property type="protein sequence ID" value="KYQ92341.1"/>
    <property type="molecule type" value="Genomic_DNA"/>
</dbReference>
<reference evidence="6 7" key="1">
    <citation type="submission" date="2015-12" db="EMBL/GenBank/DDBJ databases">
        <title>Dictyostelia acquired genes for synthesis and detection of signals that induce cell-type specialization by lateral gene transfer from prokaryotes.</title>
        <authorList>
            <person name="Gloeckner G."/>
            <person name="Schaap P."/>
        </authorList>
    </citation>
    <scope>NUCLEOTIDE SEQUENCE [LARGE SCALE GENOMIC DNA]</scope>
    <source>
        <strain evidence="6 7">TK</strain>
    </source>
</reference>
<feature type="compositionally biased region" description="Low complexity" evidence="4">
    <location>
        <begin position="779"/>
        <end position="802"/>
    </location>
</feature>
<evidence type="ECO:0000256" key="2">
    <source>
        <dbReference type="ARBA" id="ARBA00022737"/>
    </source>
</evidence>
<feature type="region of interest" description="Disordered" evidence="4">
    <location>
        <begin position="723"/>
        <end position="802"/>
    </location>
</feature>
<keyword evidence="1" id="KW-0880">Kelch repeat</keyword>
<dbReference type="GO" id="GO:0007165">
    <property type="term" value="P:signal transduction"/>
    <property type="evidence" value="ECO:0007669"/>
    <property type="project" value="InterPro"/>
</dbReference>
<dbReference type="InterPro" id="IPR015915">
    <property type="entry name" value="Kelch-typ_b-propeller"/>
</dbReference>
<feature type="region of interest" description="Disordered" evidence="4">
    <location>
        <begin position="452"/>
        <end position="536"/>
    </location>
</feature>
<feature type="compositionally biased region" description="Polar residues" evidence="4">
    <location>
        <begin position="514"/>
        <end position="527"/>
    </location>
</feature>
<feature type="compositionally biased region" description="Polar residues" evidence="4">
    <location>
        <begin position="763"/>
        <end position="775"/>
    </location>
</feature>
<feature type="region of interest" description="Disordered" evidence="4">
    <location>
        <begin position="1141"/>
        <end position="1195"/>
    </location>
</feature>
<evidence type="ECO:0000313" key="6">
    <source>
        <dbReference type="EMBL" id="KYQ92341.1"/>
    </source>
</evidence>